<protein>
    <recommendedName>
        <fullName evidence="3">Aminotransferase class I/classII domain-containing protein</fullName>
    </recommendedName>
</protein>
<sequence length="138" mass="15800">MRGDVRGGAVITNPRLAHRFRARMKQSGAVLAKGWLLGLQFWALLEKGLYFSVARRVDELALRIRGAFEARGIELAGSSPTNQQFVLLGEVQKKRLVEKYIFEDFGTRLDGRSLVRFCMSWSTTEEEVEKLLEDIRRL</sequence>
<organism evidence="1 2">
    <name type="scientific">Mesosutterella porci</name>
    <dbReference type="NCBI Taxonomy" id="2915351"/>
    <lineage>
        <taxon>Bacteria</taxon>
        <taxon>Pseudomonadati</taxon>
        <taxon>Pseudomonadota</taxon>
        <taxon>Betaproteobacteria</taxon>
        <taxon>Burkholderiales</taxon>
        <taxon>Sutterellaceae</taxon>
        <taxon>Mesosutterella</taxon>
    </lineage>
</organism>
<dbReference type="InterPro" id="IPR015421">
    <property type="entry name" value="PyrdxlP-dep_Trfase_major"/>
</dbReference>
<accession>A0ABS9MN99</accession>
<proteinExistence type="predicted"/>
<dbReference type="Gene3D" id="3.90.1150.10">
    <property type="entry name" value="Aspartate Aminotransferase, domain 1"/>
    <property type="match status" value="1"/>
</dbReference>
<name>A0ABS9MN99_9BURK</name>
<evidence type="ECO:0000313" key="2">
    <source>
        <dbReference type="Proteomes" id="UP001297600"/>
    </source>
</evidence>
<dbReference type="Gene3D" id="3.40.640.10">
    <property type="entry name" value="Type I PLP-dependent aspartate aminotransferase-like (Major domain)"/>
    <property type="match status" value="1"/>
</dbReference>
<dbReference type="Proteomes" id="UP001297600">
    <property type="component" value="Unassembled WGS sequence"/>
</dbReference>
<dbReference type="InterPro" id="IPR015424">
    <property type="entry name" value="PyrdxlP-dep_Trfase"/>
</dbReference>
<evidence type="ECO:0008006" key="3">
    <source>
        <dbReference type="Google" id="ProtNLM"/>
    </source>
</evidence>
<evidence type="ECO:0000313" key="1">
    <source>
        <dbReference type="EMBL" id="MCG5030100.1"/>
    </source>
</evidence>
<comment type="caution">
    <text evidence="1">The sequence shown here is derived from an EMBL/GenBank/DDBJ whole genome shotgun (WGS) entry which is preliminary data.</text>
</comment>
<reference evidence="1 2" key="1">
    <citation type="submission" date="2022-02" db="EMBL/GenBank/DDBJ databases">
        <title>Mesosutterella porci, a novel member of the family Sutterellaceae from pig feces.</title>
        <authorList>
            <person name="Wylensek D."/>
            <person name="Clavel T."/>
        </authorList>
    </citation>
    <scope>NUCLEOTIDE SEQUENCE [LARGE SCALE GENOMIC DNA]</scope>
    <source>
        <strain evidence="2">oilRF-744-wt-GAM-9</strain>
    </source>
</reference>
<dbReference type="SUPFAM" id="SSF53383">
    <property type="entry name" value="PLP-dependent transferases"/>
    <property type="match status" value="1"/>
</dbReference>
<dbReference type="RefSeq" id="WP_237977755.1">
    <property type="nucleotide sequence ID" value="NZ_JAKNCT010000001.1"/>
</dbReference>
<dbReference type="InterPro" id="IPR015422">
    <property type="entry name" value="PyrdxlP-dep_Trfase_small"/>
</dbReference>
<gene>
    <name evidence="1" type="ORF">MAF45_01345</name>
</gene>
<dbReference type="EMBL" id="JAKNCT010000001">
    <property type="protein sequence ID" value="MCG5030100.1"/>
    <property type="molecule type" value="Genomic_DNA"/>
</dbReference>
<keyword evidence="2" id="KW-1185">Reference proteome</keyword>